<name>A0A1N7G3A4_9SPHI</name>
<evidence type="ECO:0000313" key="1">
    <source>
        <dbReference type="EMBL" id="MBB6112793.1"/>
    </source>
</evidence>
<dbReference type="OrthoDB" id="796745at2"/>
<keyword evidence="3" id="KW-1185">Reference proteome</keyword>
<gene>
    <name evidence="2" type="ORF">HDF22_003936</name>
    <name evidence="1" type="ORF">HDF23_005576</name>
</gene>
<protein>
    <submittedName>
        <fullName evidence="2">Uncharacterized protein</fullName>
    </submittedName>
</protein>
<accession>A0A1N7G3A4</accession>
<dbReference type="AlphaFoldDB" id="A0A1N7G3A4"/>
<dbReference type="EMBL" id="JACHCA010000011">
    <property type="protein sequence ID" value="MBB6129804.1"/>
    <property type="molecule type" value="Genomic_DNA"/>
</dbReference>
<evidence type="ECO:0000313" key="3">
    <source>
        <dbReference type="Proteomes" id="UP000541583"/>
    </source>
</evidence>
<organism evidence="2 4">
    <name type="scientific">Mucilaginibacter lappiensis</name>
    <dbReference type="NCBI Taxonomy" id="354630"/>
    <lineage>
        <taxon>Bacteria</taxon>
        <taxon>Pseudomonadati</taxon>
        <taxon>Bacteroidota</taxon>
        <taxon>Sphingobacteriia</taxon>
        <taxon>Sphingobacteriales</taxon>
        <taxon>Sphingobacteriaceae</taxon>
        <taxon>Mucilaginibacter</taxon>
    </lineage>
</organism>
<evidence type="ECO:0000313" key="4">
    <source>
        <dbReference type="Proteomes" id="UP000548326"/>
    </source>
</evidence>
<proteinExistence type="predicted"/>
<dbReference type="Proteomes" id="UP000548326">
    <property type="component" value="Unassembled WGS sequence"/>
</dbReference>
<dbReference type="RefSeq" id="WP_076378426.1">
    <property type="nucleotide sequence ID" value="NZ_FTMG01000022.1"/>
</dbReference>
<evidence type="ECO:0000313" key="2">
    <source>
        <dbReference type="EMBL" id="MBB6129804.1"/>
    </source>
</evidence>
<dbReference type="EMBL" id="JACHCB010000022">
    <property type="protein sequence ID" value="MBB6112793.1"/>
    <property type="molecule type" value="Genomic_DNA"/>
</dbReference>
<dbReference type="Proteomes" id="UP000541583">
    <property type="component" value="Unassembled WGS sequence"/>
</dbReference>
<reference evidence="3 4" key="1">
    <citation type="submission" date="2020-08" db="EMBL/GenBank/DDBJ databases">
        <title>Genomic Encyclopedia of Type Strains, Phase IV (KMG-V): Genome sequencing to study the core and pangenomes of soil and plant-associated prokaryotes.</title>
        <authorList>
            <person name="Whitman W."/>
        </authorList>
    </citation>
    <scope>NUCLEOTIDE SEQUENCE [LARGE SCALE GENOMIC DNA]</scope>
    <source>
        <strain evidence="1 3">ANJLi2</strain>
        <strain evidence="2 4">MP601</strain>
    </source>
</reference>
<comment type="caution">
    <text evidence="2">The sequence shown here is derived from an EMBL/GenBank/DDBJ whole genome shotgun (WGS) entry which is preliminary data.</text>
</comment>
<sequence>MILFSRRNLHYTDYKWSVYNQNDPRVNGKPDTTPFTKDEGNEVVYLINKLMILWDYRFANTGNKMEKLIHDQLPPNITLQEDVQQWLKANLKF</sequence>